<evidence type="ECO:0000256" key="1">
    <source>
        <dbReference type="ARBA" id="ARBA00004477"/>
    </source>
</evidence>
<evidence type="ECO:0000256" key="6">
    <source>
        <dbReference type="ARBA" id="ARBA00022692"/>
    </source>
</evidence>
<evidence type="ECO:0000256" key="4">
    <source>
        <dbReference type="ARBA" id="ARBA00013244"/>
    </source>
</evidence>
<reference evidence="13" key="1">
    <citation type="journal article" date="2020" name="Cell">
        <title>Large-Scale Comparative Analyses of Tick Genomes Elucidate Their Genetic Diversity and Vector Capacities.</title>
        <authorList>
            <consortium name="Tick Genome and Microbiome Consortium (TIGMIC)"/>
            <person name="Jia N."/>
            <person name="Wang J."/>
            <person name="Shi W."/>
            <person name="Du L."/>
            <person name="Sun Y."/>
            <person name="Zhan W."/>
            <person name="Jiang J.F."/>
            <person name="Wang Q."/>
            <person name="Zhang B."/>
            <person name="Ji P."/>
            <person name="Bell-Sakyi L."/>
            <person name="Cui X.M."/>
            <person name="Yuan T.T."/>
            <person name="Jiang B.G."/>
            <person name="Yang W.F."/>
            <person name="Lam T.T."/>
            <person name="Chang Q.C."/>
            <person name="Ding S.J."/>
            <person name="Wang X.J."/>
            <person name="Zhu J.G."/>
            <person name="Ruan X.D."/>
            <person name="Zhao L."/>
            <person name="Wei J.T."/>
            <person name="Ye R.Z."/>
            <person name="Que T.C."/>
            <person name="Du C.H."/>
            <person name="Zhou Y.H."/>
            <person name="Cheng J.X."/>
            <person name="Dai P.F."/>
            <person name="Guo W.B."/>
            <person name="Han X.H."/>
            <person name="Huang E.J."/>
            <person name="Li L.F."/>
            <person name="Wei W."/>
            <person name="Gao Y.C."/>
            <person name="Liu J.Z."/>
            <person name="Shao H.Z."/>
            <person name="Wang X."/>
            <person name="Wang C.C."/>
            <person name="Yang T.C."/>
            <person name="Huo Q.B."/>
            <person name="Li W."/>
            <person name="Chen H.Y."/>
            <person name="Chen S.E."/>
            <person name="Zhou L.G."/>
            <person name="Ni X.B."/>
            <person name="Tian J.H."/>
            <person name="Sheng Y."/>
            <person name="Liu T."/>
            <person name="Pan Y.S."/>
            <person name="Xia L.Y."/>
            <person name="Li J."/>
            <person name="Zhao F."/>
            <person name="Cao W.C."/>
        </authorList>
    </citation>
    <scope>NUCLEOTIDE SEQUENCE</scope>
    <source>
        <strain evidence="13">Rsan-2018</strain>
    </source>
</reference>
<proteinExistence type="inferred from homology"/>
<dbReference type="InterPro" id="IPR014371">
    <property type="entry name" value="Oat_ACAT_DAG_ARE"/>
</dbReference>
<dbReference type="VEuPathDB" id="VectorBase:RSAN_033928"/>
<keyword evidence="10" id="KW-0012">Acyltransferase</keyword>
<reference evidence="13" key="2">
    <citation type="submission" date="2021-09" db="EMBL/GenBank/DDBJ databases">
        <authorList>
            <person name="Jia N."/>
            <person name="Wang J."/>
            <person name="Shi W."/>
            <person name="Du L."/>
            <person name="Sun Y."/>
            <person name="Zhan W."/>
            <person name="Jiang J."/>
            <person name="Wang Q."/>
            <person name="Zhang B."/>
            <person name="Ji P."/>
            <person name="Sakyi L.B."/>
            <person name="Cui X."/>
            <person name="Yuan T."/>
            <person name="Jiang B."/>
            <person name="Yang W."/>
            <person name="Lam T.T.-Y."/>
            <person name="Chang Q."/>
            <person name="Ding S."/>
            <person name="Wang X."/>
            <person name="Zhu J."/>
            <person name="Ruan X."/>
            <person name="Zhao L."/>
            <person name="Wei J."/>
            <person name="Que T."/>
            <person name="Du C."/>
            <person name="Cheng J."/>
            <person name="Dai P."/>
            <person name="Han X."/>
            <person name="Huang E."/>
            <person name="Gao Y."/>
            <person name="Liu J."/>
            <person name="Shao H."/>
            <person name="Ye R."/>
            <person name="Li L."/>
            <person name="Wei W."/>
            <person name="Wang X."/>
            <person name="Wang C."/>
            <person name="Huo Q."/>
            <person name="Li W."/>
            <person name="Guo W."/>
            <person name="Chen H."/>
            <person name="Chen S."/>
            <person name="Zhou L."/>
            <person name="Zhou L."/>
            <person name="Ni X."/>
            <person name="Tian J."/>
            <person name="Zhou Y."/>
            <person name="Sheng Y."/>
            <person name="Liu T."/>
            <person name="Pan Y."/>
            <person name="Xia L."/>
            <person name="Li J."/>
            <person name="Zhao F."/>
            <person name="Cao W."/>
        </authorList>
    </citation>
    <scope>NUCLEOTIDE SEQUENCE</scope>
    <source>
        <strain evidence="13">Rsan-2018</strain>
        <tissue evidence="13">Larvae</tissue>
    </source>
</reference>
<dbReference type="Pfam" id="PF03062">
    <property type="entry name" value="MBOAT"/>
    <property type="match status" value="1"/>
</dbReference>
<feature type="transmembrane region" description="Helical" evidence="12">
    <location>
        <begin position="131"/>
        <end position="154"/>
    </location>
</feature>
<comment type="pathway">
    <text evidence="2">Lipid metabolism.</text>
</comment>
<organism evidence="13 14">
    <name type="scientific">Rhipicephalus sanguineus</name>
    <name type="common">Brown dog tick</name>
    <name type="synonym">Ixodes sanguineus</name>
    <dbReference type="NCBI Taxonomy" id="34632"/>
    <lineage>
        <taxon>Eukaryota</taxon>
        <taxon>Metazoa</taxon>
        <taxon>Ecdysozoa</taxon>
        <taxon>Arthropoda</taxon>
        <taxon>Chelicerata</taxon>
        <taxon>Arachnida</taxon>
        <taxon>Acari</taxon>
        <taxon>Parasitiformes</taxon>
        <taxon>Ixodida</taxon>
        <taxon>Ixodoidea</taxon>
        <taxon>Ixodidae</taxon>
        <taxon>Rhipicephalinae</taxon>
        <taxon>Rhipicephalus</taxon>
        <taxon>Rhipicephalus</taxon>
    </lineage>
</organism>
<keyword evidence="9 12" id="KW-0472">Membrane</keyword>
<sequence>MAVIGANLAVLIVAPPLFLLIPVRTNLVASIACIWLTITVWLKLVSYHMVNWSSRREHLSEHKTGNGNVSSAEKDGAVSQKANGAAANGHISNLVVYPDNLYAADIWYFMLAPTLCYEINFPQRPKIRKWFLFWITLEVIIIPLLGMTLLNQWALPIMAVTAKAYNEMDMWELFKAYIDLVVWNTVFWIMMSFWLFHSTLNWLGEVLRFADRDFYRDWWNADSVRSFWNRWNLPVHRWCWRHIYNPLVSAGFTKFQAQMAVFGVSAVFHEYIMSLPLKKVYGVAFAGMAIQLPLFYLYDNVIHERFPKIGNGLIVVLFIFVMPLVVILYYCKYFSIIIGGQ</sequence>
<evidence type="ECO:0000256" key="11">
    <source>
        <dbReference type="PIRSR" id="PIRSR000439-1"/>
    </source>
</evidence>
<feature type="active site" evidence="11">
    <location>
        <position position="269"/>
    </location>
</feature>
<comment type="caution">
    <text evidence="13">The sequence shown here is derived from an EMBL/GenBank/DDBJ whole genome shotgun (WGS) entry which is preliminary data.</text>
</comment>
<evidence type="ECO:0000256" key="9">
    <source>
        <dbReference type="ARBA" id="ARBA00023136"/>
    </source>
</evidence>
<dbReference type="Proteomes" id="UP000821837">
    <property type="component" value="Chromosome 1"/>
</dbReference>
<evidence type="ECO:0000256" key="3">
    <source>
        <dbReference type="ARBA" id="ARBA00009010"/>
    </source>
</evidence>
<evidence type="ECO:0000256" key="7">
    <source>
        <dbReference type="ARBA" id="ARBA00022824"/>
    </source>
</evidence>
<keyword evidence="5" id="KW-0808">Transferase</keyword>
<evidence type="ECO:0000256" key="12">
    <source>
        <dbReference type="SAM" id="Phobius"/>
    </source>
</evidence>
<feature type="transmembrane region" description="Helical" evidence="12">
    <location>
        <begin position="29"/>
        <end position="50"/>
    </location>
</feature>
<keyword evidence="7" id="KW-0256">Endoplasmic reticulum</keyword>
<feature type="transmembrane region" description="Helical" evidence="12">
    <location>
        <begin position="174"/>
        <end position="196"/>
    </location>
</feature>
<evidence type="ECO:0000313" key="14">
    <source>
        <dbReference type="Proteomes" id="UP000821837"/>
    </source>
</evidence>
<feature type="transmembrane region" description="Helical" evidence="12">
    <location>
        <begin position="280"/>
        <end position="298"/>
    </location>
</feature>
<dbReference type="EMBL" id="JABSTV010001245">
    <property type="protein sequence ID" value="KAH7983009.1"/>
    <property type="molecule type" value="Genomic_DNA"/>
</dbReference>
<dbReference type="PANTHER" id="PTHR10408:SF7">
    <property type="entry name" value="DIACYLGLYCEROL O-ACYLTRANSFERASE 1"/>
    <property type="match status" value="1"/>
</dbReference>
<dbReference type="GO" id="GO:0004144">
    <property type="term" value="F:diacylglycerol O-acyltransferase activity"/>
    <property type="evidence" value="ECO:0007669"/>
    <property type="project" value="UniProtKB-EC"/>
</dbReference>
<comment type="similarity">
    <text evidence="3">Belongs to the membrane-bound acyltransferase family. Sterol o-acyltransferase subfamily.</text>
</comment>
<protein>
    <recommendedName>
        <fullName evidence="4">diacylglycerol O-acyltransferase</fullName>
        <ecNumber evidence="4">2.3.1.20</ecNumber>
    </recommendedName>
</protein>
<dbReference type="GO" id="GO:0019432">
    <property type="term" value="P:triglyceride biosynthetic process"/>
    <property type="evidence" value="ECO:0007669"/>
    <property type="project" value="TreeGrafter"/>
</dbReference>
<dbReference type="PANTHER" id="PTHR10408">
    <property type="entry name" value="STEROL O-ACYLTRANSFERASE"/>
    <property type="match status" value="1"/>
</dbReference>
<dbReference type="PIRSF" id="PIRSF000439">
    <property type="entry name" value="Oat_ACAT_DAG_ARE"/>
    <property type="match status" value="1"/>
</dbReference>
<accession>A0A9D4QJ25</accession>
<comment type="subcellular location">
    <subcellularLocation>
        <location evidence="1">Endoplasmic reticulum membrane</location>
        <topology evidence="1">Multi-pass membrane protein</topology>
    </subcellularLocation>
</comment>
<dbReference type="AlphaFoldDB" id="A0A9D4QJ25"/>
<dbReference type="InterPro" id="IPR004299">
    <property type="entry name" value="MBOAT_fam"/>
</dbReference>
<feature type="transmembrane region" description="Helical" evidence="12">
    <location>
        <begin position="310"/>
        <end position="331"/>
    </location>
</feature>
<dbReference type="GO" id="GO:0005789">
    <property type="term" value="C:endoplasmic reticulum membrane"/>
    <property type="evidence" value="ECO:0007669"/>
    <property type="project" value="UniProtKB-SubCell"/>
</dbReference>
<evidence type="ECO:0000256" key="8">
    <source>
        <dbReference type="ARBA" id="ARBA00022989"/>
    </source>
</evidence>
<keyword evidence="6 12" id="KW-0812">Transmembrane</keyword>
<keyword evidence="8 12" id="KW-1133">Transmembrane helix</keyword>
<dbReference type="EC" id="2.3.1.20" evidence="4"/>
<keyword evidence="14" id="KW-1185">Reference proteome</keyword>
<evidence type="ECO:0000256" key="5">
    <source>
        <dbReference type="ARBA" id="ARBA00022679"/>
    </source>
</evidence>
<gene>
    <name evidence="13" type="ORF">HPB52_008718</name>
</gene>
<name>A0A9D4QJ25_RHISA</name>
<evidence type="ECO:0000256" key="2">
    <source>
        <dbReference type="ARBA" id="ARBA00005189"/>
    </source>
</evidence>
<evidence type="ECO:0000256" key="10">
    <source>
        <dbReference type="ARBA" id="ARBA00023315"/>
    </source>
</evidence>
<evidence type="ECO:0000313" key="13">
    <source>
        <dbReference type="EMBL" id="KAH7983009.1"/>
    </source>
</evidence>